<sequence length="300" mass="33784">MKGSIVGYARAVDPPNTDSMHLLKDTERAAFGQTEDLLATAATIALPGGFATTIVFDYDTTLSVATQQHKLITCLRGTFKDSQLNGAVIEKETYPIVKTYEKLDFLLMRPMLVMLCFDHRNLIHVFAPHVSIKKNIRFKWQRSELKLMPYQFVIEHVDGEGNVWAEMLSTGHPTTRVKLKRFINKRVNSKRATPNSRQNPRSLDDEGFVWPSLDQIRTVQQQKTLVDAVSDGGGILRVDERIWIPREVSDLKQRGKATGITIVNSLQRDLHASAIRGVVHTFVSNCLLSPPGKGPQMIHR</sequence>
<dbReference type="InterPro" id="IPR043502">
    <property type="entry name" value="DNA/RNA_pol_sf"/>
</dbReference>
<evidence type="ECO:0000313" key="9">
    <source>
        <dbReference type="Proteomes" id="UP000198211"/>
    </source>
</evidence>
<dbReference type="OrthoDB" id="6431001at2759"/>
<evidence type="ECO:0000256" key="5">
    <source>
        <dbReference type="ARBA" id="ARBA00022801"/>
    </source>
</evidence>
<gene>
    <name evidence="8" type="ORF">PHMEG_0009596</name>
</gene>
<dbReference type="Proteomes" id="UP000198211">
    <property type="component" value="Unassembled WGS sequence"/>
</dbReference>
<protein>
    <recommendedName>
        <fullName evidence="7">Reverse transcriptase RNase H-like domain-containing protein</fullName>
    </recommendedName>
</protein>
<keyword evidence="1" id="KW-0808">Transferase</keyword>
<dbReference type="AlphaFoldDB" id="A0A225WHI7"/>
<keyword evidence="9" id="KW-1185">Reference proteome</keyword>
<comment type="caution">
    <text evidence="8">The sequence shown here is derived from an EMBL/GenBank/DDBJ whole genome shotgun (WGS) entry which is preliminary data.</text>
</comment>
<dbReference type="SUPFAM" id="SSF56672">
    <property type="entry name" value="DNA/RNA polymerases"/>
    <property type="match status" value="1"/>
</dbReference>
<keyword evidence="5" id="KW-0378">Hydrolase</keyword>
<evidence type="ECO:0000259" key="7">
    <source>
        <dbReference type="Pfam" id="PF17917"/>
    </source>
</evidence>
<dbReference type="GO" id="GO:0016787">
    <property type="term" value="F:hydrolase activity"/>
    <property type="evidence" value="ECO:0007669"/>
    <property type="project" value="UniProtKB-KW"/>
</dbReference>
<name>A0A225WHI7_9STRA</name>
<dbReference type="GO" id="GO:0003964">
    <property type="term" value="F:RNA-directed DNA polymerase activity"/>
    <property type="evidence" value="ECO:0007669"/>
    <property type="project" value="UniProtKB-KW"/>
</dbReference>
<proteinExistence type="predicted"/>
<keyword evidence="4" id="KW-0255">Endonuclease</keyword>
<evidence type="ECO:0000256" key="1">
    <source>
        <dbReference type="ARBA" id="ARBA00022679"/>
    </source>
</evidence>
<evidence type="ECO:0000313" key="8">
    <source>
        <dbReference type="EMBL" id="OWZ16589.1"/>
    </source>
</evidence>
<evidence type="ECO:0000256" key="3">
    <source>
        <dbReference type="ARBA" id="ARBA00022722"/>
    </source>
</evidence>
<dbReference type="Pfam" id="PF17917">
    <property type="entry name" value="RT_RNaseH"/>
    <property type="match status" value="1"/>
</dbReference>
<organism evidence="8 9">
    <name type="scientific">Phytophthora megakarya</name>
    <dbReference type="NCBI Taxonomy" id="4795"/>
    <lineage>
        <taxon>Eukaryota</taxon>
        <taxon>Sar</taxon>
        <taxon>Stramenopiles</taxon>
        <taxon>Oomycota</taxon>
        <taxon>Peronosporomycetes</taxon>
        <taxon>Peronosporales</taxon>
        <taxon>Peronosporaceae</taxon>
        <taxon>Phytophthora</taxon>
    </lineage>
</organism>
<accession>A0A225WHI7</accession>
<dbReference type="EMBL" id="NBNE01000906">
    <property type="protein sequence ID" value="OWZ16589.1"/>
    <property type="molecule type" value="Genomic_DNA"/>
</dbReference>
<evidence type="ECO:0000256" key="6">
    <source>
        <dbReference type="ARBA" id="ARBA00022918"/>
    </source>
</evidence>
<dbReference type="GO" id="GO:0004519">
    <property type="term" value="F:endonuclease activity"/>
    <property type="evidence" value="ECO:0007669"/>
    <property type="project" value="UniProtKB-KW"/>
</dbReference>
<evidence type="ECO:0000256" key="4">
    <source>
        <dbReference type="ARBA" id="ARBA00022759"/>
    </source>
</evidence>
<feature type="domain" description="Reverse transcriptase RNase H-like" evidence="7">
    <location>
        <begin position="66"/>
        <end position="137"/>
    </location>
</feature>
<keyword evidence="2" id="KW-0548">Nucleotidyltransferase</keyword>
<reference evidence="9" key="1">
    <citation type="submission" date="2017-03" db="EMBL/GenBank/DDBJ databases">
        <title>Phytopthora megakarya and P. palmivora, two closely related causual agents of cacao black pod achieved similar genome size and gene model numbers by different mechanisms.</title>
        <authorList>
            <person name="Ali S."/>
            <person name="Shao J."/>
            <person name="Larry D.J."/>
            <person name="Kronmiller B."/>
            <person name="Shen D."/>
            <person name="Strem M.D."/>
            <person name="Melnick R.L."/>
            <person name="Guiltinan M.J."/>
            <person name="Tyler B.M."/>
            <person name="Meinhardt L.W."/>
            <person name="Bailey B.A."/>
        </authorList>
    </citation>
    <scope>NUCLEOTIDE SEQUENCE [LARGE SCALE GENOMIC DNA]</scope>
    <source>
        <strain evidence="9">zdho120</strain>
    </source>
</reference>
<keyword evidence="6" id="KW-0695">RNA-directed DNA polymerase</keyword>
<dbReference type="InterPro" id="IPR041373">
    <property type="entry name" value="RT_RNaseH"/>
</dbReference>
<keyword evidence="3" id="KW-0540">Nuclease</keyword>
<evidence type="ECO:0000256" key="2">
    <source>
        <dbReference type="ARBA" id="ARBA00022695"/>
    </source>
</evidence>